<dbReference type="EMBL" id="LCAU01000030">
    <property type="protein sequence ID" value="KKR96548.1"/>
    <property type="molecule type" value="Genomic_DNA"/>
</dbReference>
<dbReference type="AlphaFoldDB" id="A0A0G0V6D4"/>
<gene>
    <name evidence="1" type="ORF">UU48_C0030G0006</name>
</gene>
<dbReference type="Proteomes" id="UP000034746">
    <property type="component" value="Unassembled WGS sequence"/>
</dbReference>
<dbReference type="SUPFAM" id="SSF75169">
    <property type="entry name" value="DsrEFH-like"/>
    <property type="match status" value="1"/>
</dbReference>
<organism evidence="1 2">
    <name type="scientific">Candidatus Uhrbacteria bacterium GW2011_GWF2_41_16</name>
    <dbReference type="NCBI Taxonomy" id="1618997"/>
    <lineage>
        <taxon>Bacteria</taxon>
        <taxon>Candidatus Uhriibacteriota</taxon>
    </lineage>
</organism>
<dbReference type="InterPro" id="IPR027396">
    <property type="entry name" value="DsrEFH-like"/>
</dbReference>
<dbReference type="Gene3D" id="3.40.1260.10">
    <property type="entry name" value="DsrEFH-like"/>
    <property type="match status" value="1"/>
</dbReference>
<name>A0A0G0V6D4_9BACT</name>
<proteinExistence type="predicted"/>
<protein>
    <submittedName>
        <fullName evidence="1">Uncharacterized protein</fullName>
    </submittedName>
</protein>
<accession>A0A0G0V6D4</accession>
<sequence length="106" mass="11759">MKIGVIISSNDAETCWNALRYANFCIGQKDEAKVFLAGQGVEYQKISTQKFNTIEQADKFLKSGGKILACGTCIKARGQESSEMCPISTMKDMYEIVKESDKVVTF</sequence>
<dbReference type="Pfam" id="PF02635">
    <property type="entry name" value="DsrE"/>
    <property type="match status" value="1"/>
</dbReference>
<dbReference type="InterPro" id="IPR003787">
    <property type="entry name" value="Sulphur_relay_DsrE/F-like"/>
</dbReference>
<evidence type="ECO:0000313" key="2">
    <source>
        <dbReference type="Proteomes" id="UP000034746"/>
    </source>
</evidence>
<reference evidence="1 2" key="1">
    <citation type="journal article" date="2015" name="Nature">
        <title>rRNA introns, odd ribosomes, and small enigmatic genomes across a large radiation of phyla.</title>
        <authorList>
            <person name="Brown C.T."/>
            <person name="Hug L.A."/>
            <person name="Thomas B.C."/>
            <person name="Sharon I."/>
            <person name="Castelle C.J."/>
            <person name="Singh A."/>
            <person name="Wilkins M.J."/>
            <person name="Williams K.H."/>
            <person name="Banfield J.F."/>
        </authorList>
    </citation>
    <scope>NUCLEOTIDE SEQUENCE [LARGE SCALE GENOMIC DNA]</scope>
</reference>
<comment type="caution">
    <text evidence="1">The sequence shown here is derived from an EMBL/GenBank/DDBJ whole genome shotgun (WGS) entry which is preliminary data.</text>
</comment>
<evidence type="ECO:0000313" key="1">
    <source>
        <dbReference type="EMBL" id="KKR96548.1"/>
    </source>
</evidence>